<dbReference type="InterPro" id="IPR005135">
    <property type="entry name" value="Endo/exonuclease/phosphatase"/>
</dbReference>
<name>A0A914AB47_PATMI</name>
<feature type="compositionally biased region" description="Basic and acidic residues" evidence="1">
    <location>
        <begin position="489"/>
        <end position="501"/>
    </location>
</feature>
<dbReference type="GO" id="GO:0003824">
    <property type="term" value="F:catalytic activity"/>
    <property type="evidence" value="ECO:0007669"/>
    <property type="project" value="InterPro"/>
</dbReference>
<dbReference type="Pfam" id="PF14529">
    <property type="entry name" value="Exo_endo_phos_2"/>
    <property type="match status" value="1"/>
</dbReference>
<dbReference type="InterPro" id="IPR000477">
    <property type="entry name" value="RT_dom"/>
</dbReference>
<feature type="domain" description="Reverse transcriptase" evidence="2">
    <location>
        <begin position="545"/>
        <end position="691"/>
    </location>
</feature>
<evidence type="ECO:0000259" key="2">
    <source>
        <dbReference type="PROSITE" id="PS50878"/>
    </source>
</evidence>
<feature type="region of interest" description="Disordered" evidence="1">
    <location>
        <begin position="481"/>
        <end position="501"/>
    </location>
</feature>
<dbReference type="Proteomes" id="UP000887568">
    <property type="component" value="Unplaced"/>
</dbReference>
<dbReference type="InterPro" id="IPR036691">
    <property type="entry name" value="Endo/exonu/phosph_ase_sf"/>
</dbReference>
<dbReference type="OMA" id="DELWSED"/>
<reference evidence="3" key="1">
    <citation type="submission" date="2022-11" db="UniProtKB">
        <authorList>
            <consortium name="EnsemblMetazoa"/>
        </authorList>
    </citation>
    <scope>IDENTIFICATION</scope>
</reference>
<accession>A0A914AB47</accession>
<evidence type="ECO:0000313" key="4">
    <source>
        <dbReference type="Proteomes" id="UP000887568"/>
    </source>
</evidence>
<dbReference type="RefSeq" id="XP_038061110.1">
    <property type="nucleotide sequence ID" value="XM_038205182.1"/>
</dbReference>
<feature type="region of interest" description="Disordered" evidence="1">
    <location>
        <begin position="1"/>
        <end position="32"/>
    </location>
</feature>
<dbReference type="GeneID" id="119731895"/>
<dbReference type="Gene3D" id="3.60.10.10">
    <property type="entry name" value="Endonuclease/exonuclease/phosphatase"/>
    <property type="match status" value="1"/>
</dbReference>
<dbReference type="SUPFAM" id="SSF56219">
    <property type="entry name" value="DNase I-like"/>
    <property type="match status" value="1"/>
</dbReference>
<feature type="compositionally biased region" description="Polar residues" evidence="1">
    <location>
        <begin position="10"/>
        <end position="25"/>
    </location>
</feature>
<dbReference type="OrthoDB" id="414666at2759"/>
<keyword evidence="4" id="KW-1185">Reference proteome</keyword>
<dbReference type="EnsemblMetazoa" id="XM_038205182.1">
    <property type="protein sequence ID" value="XP_038061110.1"/>
    <property type="gene ID" value="LOC119731895"/>
</dbReference>
<dbReference type="PROSITE" id="PS50878">
    <property type="entry name" value="RT_POL"/>
    <property type="match status" value="1"/>
</dbReference>
<dbReference type="PANTHER" id="PTHR19446">
    <property type="entry name" value="REVERSE TRANSCRIPTASES"/>
    <property type="match status" value="1"/>
</dbReference>
<organism evidence="3 4">
    <name type="scientific">Patiria miniata</name>
    <name type="common">Bat star</name>
    <name type="synonym">Asterina miniata</name>
    <dbReference type="NCBI Taxonomy" id="46514"/>
    <lineage>
        <taxon>Eukaryota</taxon>
        <taxon>Metazoa</taxon>
        <taxon>Echinodermata</taxon>
        <taxon>Eleutherozoa</taxon>
        <taxon>Asterozoa</taxon>
        <taxon>Asteroidea</taxon>
        <taxon>Valvatacea</taxon>
        <taxon>Valvatida</taxon>
        <taxon>Asterinidae</taxon>
        <taxon>Patiria</taxon>
    </lineage>
</organism>
<proteinExistence type="predicted"/>
<dbReference type="CDD" id="cd09076">
    <property type="entry name" value="L1-EN"/>
    <property type="match status" value="1"/>
</dbReference>
<evidence type="ECO:0000313" key="3">
    <source>
        <dbReference type="EnsemblMetazoa" id="XP_038061110.1"/>
    </source>
</evidence>
<dbReference type="AlphaFoldDB" id="A0A914AB47"/>
<sequence>MNHNTENHSDTLLSVGTPSAPTGSEATGDEGDHALYYPRCNDALHSKPSLNGARLSLREERSTGTFSLGCWNVTTLNYSLAPEHLMATSKAYRYDVIALSETHNIGQEVACNGHIIMSGGETHHAGVGILMSKRAKNSCLAVYYISDRIMAARFRLRKGSLLFVSVYAPTSTATDDIINNFYSQLQDVINSNKKNCDTLVVAGDFNPKLGNQRIPLVMGPHGYGDRNSRGDRLVDICMVNNLTAAHSWFPKRSSHKVTWISRARNARNAIDHILISTEARNHLTDCRSYSACFDTDHRLVICNLKWKFRRHATARGLRPQHPNVEALKSEQSSEVFRQLVRSRVTQGDSFEAVACVIHEASLETCGTQTSKKKQPYLSELTLHLIQRKRKAVGTLEFTALRNEVKHACQKDLNEWLVTNINTLNQAYQNHNCRAMFKTADVLLQKTCTHVVNIKDANGLVLETAEEEIQRWHQYAVDLFESNQPRPPHHTTEVERNLPSPEETKKAIQALKNHKAPGVDCVTSEALKAVTQDPEIFLTLHGAVCNIWNSGKWPQSMTKSVYIPLHKKSDRGLCNNYRTLALISHASKIVLNVIQRRLERTANIEVSDTQCGFVSGKGTTDGIYLLKGVAESHYAGKRPLHLVFVDYKEAFDSVNHALLFAKLRYLGVEEDVMRLLEDLTSTQMASSGGKVG</sequence>
<protein>
    <recommendedName>
        <fullName evidence="2">Reverse transcriptase domain-containing protein</fullName>
    </recommendedName>
</protein>
<evidence type="ECO:0000256" key="1">
    <source>
        <dbReference type="SAM" id="MobiDB-lite"/>
    </source>
</evidence>
<dbReference type="Pfam" id="PF00078">
    <property type="entry name" value="RVT_1"/>
    <property type="match status" value="1"/>
</dbReference>